<dbReference type="RefSeq" id="WP_380207153.1">
    <property type="nucleotide sequence ID" value="NZ_JBHTEK010000006.1"/>
</dbReference>
<evidence type="ECO:0000313" key="3">
    <source>
        <dbReference type="Proteomes" id="UP001596513"/>
    </source>
</evidence>
<evidence type="ECO:0000256" key="1">
    <source>
        <dbReference type="SAM" id="MobiDB-lite"/>
    </source>
</evidence>
<name>A0ABW2UEE1_9BACT</name>
<dbReference type="Proteomes" id="UP001596513">
    <property type="component" value="Unassembled WGS sequence"/>
</dbReference>
<evidence type="ECO:0008006" key="4">
    <source>
        <dbReference type="Google" id="ProtNLM"/>
    </source>
</evidence>
<evidence type="ECO:0000313" key="2">
    <source>
        <dbReference type="EMBL" id="MFC7671187.1"/>
    </source>
</evidence>
<comment type="caution">
    <text evidence="2">The sequence shown here is derived from an EMBL/GenBank/DDBJ whole genome shotgun (WGS) entry which is preliminary data.</text>
</comment>
<reference evidence="3" key="1">
    <citation type="journal article" date="2019" name="Int. J. Syst. Evol. Microbiol.">
        <title>The Global Catalogue of Microorganisms (GCM) 10K type strain sequencing project: providing services to taxonomists for standard genome sequencing and annotation.</title>
        <authorList>
            <consortium name="The Broad Institute Genomics Platform"/>
            <consortium name="The Broad Institute Genome Sequencing Center for Infectious Disease"/>
            <person name="Wu L."/>
            <person name="Ma J."/>
        </authorList>
    </citation>
    <scope>NUCLEOTIDE SEQUENCE [LARGE SCALE GENOMIC DNA]</scope>
    <source>
        <strain evidence="3">JCM 19635</strain>
    </source>
</reference>
<organism evidence="2 3">
    <name type="scientific">Hymenobacter humi</name>
    <dbReference type="NCBI Taxonomy" id="1411620"/>
    <lineage>
        <taxon>Bacteria</taxon>
        <taxon>Pseudomonadati</taxon>
        <taxon>Bacteroidota</taxon>
        <taxon>Cytophagia</taxon>
        <taxon>Cytophagales</taxon>
        <taxon>Hymenobacteraceae</taxon>
        <taxon>Hymenobacter</taxon>
    </lineage>
</organism>
<feature type="compositionally biased region" description="Basic and acidic residues" evidence="1">
    <location>
        <begin position="69"/>
        <end position="78"/>
    </location>
</feature>
<sequence length="169" mass="18662">MLRFHRATIRLTATTLLVIFLSALLGPVVARAQLRRAHSKARAHLHLPGMPQAHHHHGYDEHDQNDEPNGDKHHDQDEHHAPALHAPKSHHAHHGCTSRDEQQLTGLSPLLKLLAAPAAPALLALPPALSFAFRPFQAWDREQAVALVPPGHLKPKIPDLRIFIGALVI</sequence>
<feature type="region of interest" description="Disordered" evidence="1">
    <location>
        <begin position="49"/>
        <end position="78"/>
    </location>
</feature>
<accession>A0ABW2UEE1</accession>
<dbReference type="EMBL" id="JBHTEK010000006">
    <property type="protein sequence ID" value="MFC7671187.1"/>
    <property type="molecule type" value="Genomic_DNA"/>
</dbReference>
<keyword evidence="3" id="KW-1185">Reference proteome</keyword>
<protein>
    <recommendedName>
        <fullName evidence="4">DUF2946 domain-containing protein</fullName>
    </recommendedName>
</protein>
<gene>
    <name evidence="2" type="ORF">ACFQT0_30170</name>
</gene>
<proteinExistence type="predicted"/>